<dbReference type="GO" id="GO:0031106">
    <property type="term" value="P:septin ring organization"/>
    <property type="evidence" value="ECO:0007669"/>
    <property type="project" value="TreeGrafter"/>
</dbReference>
<dbReference type="KEGG" id="pmrn:116940671"/>
<dbReference type="CTD" id="6242"/>
<dbReference type="PANTHER" id="PTHR21538:SF24">
    <property type="entry name" value="PH DOMAIN-CONTAINING PROTEIN"/>
    <property type="match status" value="1"/>
</dbReference>
<keyword evidence="1" id="KW-0175">Coiled coil</keyword>
<dbReference type="InterPro" id="IPR012966">
    <property type="entry name" value="AHD"/>
</dbReference>
<sequence length="791" mass="83296">MMASSSSTPSDPSSSSRTASISPCTSSSSCHPSSSSIVAATSFFSHFSSSSLYLPGPFTRGERTRATVAKCSSLEMELRRKRIRESALFPPPVDAGLQARIEREMRVREGACRLLAACSRAEQALDAARSLLVCDARVLACMAELQRRQEAQVLRRAQRRSSDGGPQERVSCTGTVAITDIRIPLMWKDTQHFKNKGESPRHAVFCLLRLGSEIVDTEMVLVDRSVTDVCFEAPAVFREASPAFRLRVEVYSCCAAEESCRVGGGAAGTQVGPRGLAGRISGSLGRSAGRRARAALDTSPRGDAGASGTAAATSPPVTTVVSGPKYQLLAHTSLTLDDVQDGFRTHDLTITATEECSFWLPLYGSICCRLVAQPLCMTDVRMSGSLTLQQQQQQGPSAECPLTPLHAALRAGALSAYASRTALDEGRAPLLSIAITKETRLRVLERDASRHRGPGFTVTNVEAGAGRTHALTTPSPGDAHRWLEALWQHQLDTESWRQCCSSLMKIDASALRKQPSFGGHRGISLYEQMRIDLPEIPAESRSDPETQADEGAAPSTSGSSHNALRRPPSRGRYFLPAPSAAPAAADYDSSTSDSDTSSPALRSKKRRAPPPPPGGPVDETASADDAEPVWRPRSMSLDPKLVSGPQRPGGAAPARRDGKGAIDATAAAEEEEEGGEAAAAAGGAGRRHHASSGSTASSVGSTASSTSSGVGSSSSGGGSSASEAALAETDKGSDDGQSGDRRRSALASTDRGAAPWRRRDEKPEPDSANRSGMIDAFGNGGRGTRCLQTPV</sequence>
<organism evidence="4 5">
    <name type="scientific">Petromyzon marinus</name>
    <name type="common">Sea lamprey</name>
    <dbReference type="NCBI Taxonomy" id="7757"/>
    <lineage>
        <taxon>Eukaryota</taxon>
        <taxon>Metazoa</taxon>
        <taxon>Chordata</taxon>
        <taxon>Craniata</taxon>
        <taxon>Vertebrata</taxon>
        <taxon>Cyclostomata</taxon>
        <taxon>Hyperoartia</taxon>
        <taxon>Petromyzontiformes</taxon>
        <taxon>Petromyzontidae</taxon>
        <taxon>Petromyzon</taxon>
    </lineage>
</organism>
<dbReference type="GO" id="GO:0005826">
    <property type="term" value="C:actomyosin contractile ring"/>
    <property type="evidence" value="ECO:0007669"/>
    <property type="project" value="TreeGrafter"/>
</dbReference>
<evidence type="ECO:0000259" key="3">
    <source>
        <dbReference type="PROSITE" id="PS51860"/>
    </source>
</evidence>
<feature type="region of interest" description="Disordered" evidence="2">
    <location>
        <begin position="284"/>
        <end position="317"/>
    </location>
</feature>
<feature type="region of interest" description="Disordered" evidence="2">
    <location>
        <begin position="1"/>
        <end position="31"/>
    </location>
</feature>
<accession>A0AAJ7WR32</accession>
<dbReference type="SMART" id="SM00742">
    <property type="entry name" value="Hr1"/>
    <property type="match status" value="1"/>
</dbReference>
<dbReference type="InterPro" id="IPR001849">
    <property type="entry name" value="PH_domain"/>
</dbReference>
<dbReference type="InterPro" id="IPR051364">
    <property type="entry name" value="Cytokinesis/Rho-signaling"/>
</dbReference>
<dbReference type="PROSITE" id="PS51860">
    <property type="entry name" value="REM_1"/>
    <property type="match status" value="1"/>
</dbReference>
<dbReference type="RefSeq" id="XP_032806692.1">
    <property type="nucleotide sequence ID" value="XM_032950801.1"/>
</dbReference>
<evidence type="ECO:0000313" key="5">
    <source>
        <dbReference type="RefSeq" id="XP_032806692.1"/>
    </source>
</evidence>
<gene>
    <name evidence="5" type="primary">RTKN</name>
</gene>
<dbReference type="GO" id="GO:0007165">
    <property type="term" value="P:signal transduction"/>
    <property type="evidence" value="ECO:0007669"/>
    <property type="project" value="InterPro"/>
</dbReference>
<feature type="compositionally biased region" description="Basic and acidic residues" evidence="2">
    <location>
        <begin position="728"/>
        <end position="743"/>
    </location>
</feature>
<proteinExistence type="predicted"/>
<feature type="compositionally biased region" description="Low complexity" evidence="2">
    <location>
        <begin position="304"/>
        <end position="317"/>
    </location>
</feature>
<dbReference type="AlphaFoldDB" id="A0AAJ7WR32"/>
<reference evidence="5" key="1">
    <citation type="submission" date="2025-08" db="UniProtKB">
        <authorList>
            <consortium name="RefSeq"/>
        </authorList>
    </citation>
    <scope>IDENTIFICATION</scope>
    <source>
        <tissue evidence="5">Sperm</tissue>
    </source>
</reference>
<dbReference type="GO" id="GO:0000281">
    <property type="term" value="P:mitotic cytokinesis"/>
    <property type="evidence" value="ECO:0007669"/>
    <property type="project" value="TreeGrafter"/>
</dbReference>
<dbReference type="GO" id="GO:0000915">
    <property type="term" value="P:actomyosin contractile ring assembly"/>
    <property type="evidence" value="ECO:0007669"/>
    <property type="project" value="TreeGrafter"/>
</dbReference>
<feature type="region of interest" description="Disordered" evidence="2">
    <location>
        <begin position="539"/>
        <end position="791"/>
    </location>
</feature>
<evidence type="ECO:0000256" key="1">
    <source>
        <dbReference type="PROSITE-ProRule" id="PRU01207"/>
    </source>
</evidence>
<evidence type="ECO:0000256" key="2">
    <source>
        <dbReference type="SAM" id="MobiDB-lite"/>
    </source>
</evidence>
<keyword evidence="4" id="KW-1185">Reference proteome</keyword>
<dbReference type="PANTHER" id="PTHR21538">
    <property type="entry name" value="ANILLIN/RHOTEKIN RTKN"/>
    <property type="match status" value="1"/>
</dbReference>
<protein>
    <submittedName>
        <fullName evidence="5">Rhotekin isoform X1</fullName>
    </submittedName>
</protein>
<dbReference type="InterPro" id="IPR011072">
    <property type="entry name" value="HR1_rho-bd"/>
</dbReference>
<feature type="domain" description="REM-1" evidence="3">
    <location>
        <begin position="73"/>
        <end position="154"/>
    </location>
</feature>
<feature type="compositionally biased region" description="Low complexity" evidence="2">
    <location>
        <begin position="691"/>
        <end position="713"/>
    </location>
</feature>
<evidence type="ECO:0000313" key="4">
    <source>
        <dbReference type="Proteomes" id="UP001318040"/>
    </source>
</evidence>
<dbReference type="Proteomes" id="UP001318040">
    <property type="component" value="Chromosome 9"/>
</dbReference>
<feature type="compositionally biased region" description="Low complexity" evidence="2">
    <location>
        <begin position="576"/>
        <end position="600"/>
    </location>
</feature>
<name>A0AAJ7WR32_PETMA</name>
<dbReference type="SMART" id="SM00233">
    <property type="entry name" value="PH"/>
    <property type="match status" value="1"/>
</dbReference>
<dbReference type="SUPFAM" id="SSF50729">
    <property type="entry name" value="PH domain-like"/>
    <property type="match status" value="1"/>
</dbReference>
<feature type="compositionally biased region" description="Basic and acidic residues" evidence="2">
    <location>
        <begin position="757"/>
        <end position="767"/>
    </location>
</feature>
<dbReference type="Pfam" id="PF08174">
    <property type="entry name" value="Anillin"/>
    <property type="match status" value="1"/>
</dbReference>